<dbReference type="SMART" id="SM00355">
    <property type="entry name" value="ZnF_C2H2"/>
    <property type="match status" value="8"/>
</dbReference>
<feature type="domain" description="C2H2-type" evidence="13">
    <location>
        <begin position="278"/>
        <end position="301"/>
    </location>
</feature>
<evidence type="ECO:0000256" key="1">
    <source>
        <dbReference type="ARBA" id="ARBA00004123"/>
    </source>
</evidence>
<organism evidence="14 15">
    <name type="scientific">Coptotermes formosanus</name>
    <name type="common">Formosan subterranean termite</name>
    <dbReference type="NCBI Taxonomy" id="36987"/>
    <lineage>
        <taxon>Eukaryota</taxon>
        <taxon>Metazoa</taxon>
        <taxon>Ecdysozoa</taxon>
        <taxon>Arthropoda</taxon>
        <taxon>Hexapoda</taxon>
        <taxon>Insecta</taxon>
        <taxon>Pterygota</taxon>
        <taxon>Neoptera</taxon>
        <taxon>Polyneoptera</taxon>
        <taxon>Dictyoptera</taxon>
        <taxon>Blattodea</taxon>
        <taxon>Blattoidea</taxon>
        <taxon>Termitoidae</taxon>
        <taxon>Rhinotermitidae</taxon>
        <taxon>Coptotermes</taxon>
    </lineage>
</organism>
<keyword evidence="5 11" id="KW-0863">Zinc-finger</keyword>
<feature type="transmembrane region" description="Helical" evidence="12">
    <location>
        <begin position="383"/>
        <end position="405"/>
    </location>
</feature>
<evidence type="ECO:0000256" key="3">
    <source>
        <dbReference type="ARBA" id="ARBA00022723"/>
    </source>
</evidence>
<feature type="domain" description="C2H2-type" evidence="13">
    <location>
        <begin position="250"/>
        <end position="277"/>
    </location>
</feature>
<evidence type="ECO:0000256" key="9">
    <source>
        <dbReference type="ARBA" id="ARBA00023163"/>
    </source>
</evidence>
<dbReference type="FunFam" id="3.30.160.60:FF:000875">
    <property type="entry name" value="zinc finger protein 236 isoform X7"/>
    <property type="match status" value="1"/>
</dbReference>
<comment type="caution">
    <text evidence="14">The sequence shown here is derived from an EMBL/GenBank/DDBJ whole genome shotgun (WGS) entry which is preliminary data.</text>
</comment>
<dbReference type="PANTHER" id="PTHR24393">
    <property type="entry name" value="ZINC FINGER PROTEIN"/>
    <property type="match status" value="1"/>
</dbReference>
<feature type="domain" description="C2H2-type" evidence="13">
    <location>
        <begin position="138"/>
        <end position="165"/>
    </location>
</feature>
<dbReference type="GO" id="GO:0000978">
    <property type="term" value="F:RNA polymerase II cis-regulatory region sequence-specific DNA binding"/>
    <property type="evidence" value="ECO:0007669"/>
    <property type="project" value="TreeGrafter"/>
</dbReference>
<dbReference type="PANTHER" id="PTHR24393:SF15">
    <property type="entry name" value="IP01243P-RELATED"/>
    <property type="match status" value="1"/>
</dbReference>
<keyword evidence="6" id="KW-0862">Zinc</keyword>
<dbReference type="EMBL" id="BLKM01000504">
    <property type="protein sequence ID" value="GFG34850.1"/>
    <property type="molecule type" value="Genomic_DNA"/>
</dbReference>
<comment type="subcellular location">
    <subcellularLocation>
        <location evidence="1">Nucleus</location>
    </subcellularLocation>
</comment>
<dbReference type="SUPFAM" id="SSF57667">
    <property type="entry name" value="beta-beta-alpha zinc fingers"/>
    <property type="match status" value="5"/>
</dbReference>
<comment type="similarity">
    <text evidence="2">Belongs to the krueppel C2H2-type zinc-finger protein family.</text>
</comment>
<evidence type="ECO:0000259" key="13">
    <source>
        <dbReference type="PROSITE" id="PS50157"/>
    </source>
</evidence>
<dbReference type="FunFam" id="3.30.160.60:FF:000624">
    <property type="entry name" value="zinc finger protein 697"/>
    <property type="match status" value="2"/>
</dbReference>
<feature type="domain" description="C2H2-type" evidence="13">
    <location>
        <begin position="85"/>
        <end position="112"/>
    </location>
</feature>
<keyword evidence="8" id="KW-0238">DNA-binding</keyword>
<evidence type="ECO:0000256" key="5">
    <source>
        <dbReference type="ARBA" id="ARBA00022771"/>
    </source>
</evidence>
<keyword evidence="9" id="KW-0804">Transcription</keyword>
<keyword evidence="4" id="KW-0677">Repeat</keyword>
<evidence type="ECO:0000256" key="4">
    <source>
        <dbReference type="ARBA" id="ARBA00022737"/>
    </source>
</evidence>
<dbReference type="InParanoid" id="A0A6L2PT90"/>
<accession>A0A6L2PT90</accession>
<dbReference type="FunFam" id="3.30.160.60:FF:000733">
    <property type="entry name" value="Zinc finger protein 236 variant"/>
    <property type="match status" value="1"/>
</dbReference>
<feature type="non-terminal residue" evidence="14">
    <location>
        <position position="1"/>
    </location>
</feature>
<proteinExistence type="inferred from homology"/>
<feature type="domain" description="C2H2-type" evidence="13">
    <location>
        <begin position="194"/>
        <end position="221"/>
    </location>
</feature>
<keyword evidence="10" id="KW-0539">Nucleus</keyword>
<keyword evidence="3" id="KW-0479">Metal-binding</keyword>
<dbReference type="GO" id="GO:0008270">
    <property type="term" value="F:zinc ion binding"/>
    <property type="evidence" value="ECO:0007669"/>
    <property type="project" value="UniProtKB-KW"/>
</dbReference>
<dbReference type="AlphaFoldDB" id="A0A6L2PT90"/>
<feature type="domain" description="C2H2-type" evidence="13">
    <location>
        <begin position="110"/>
        <end position="137"/>
    </location>
</feature>
<dbReference type="FunFam" id="3.30.160.60:FF:002343">
    <property type="entry name" value="Zinc finger protein 33A"/>
    <property type="match status" value="1"/>
</dbReference>
<evidence type="ECO:0000256" key="7">
    <source>
        <dbReference type="ARBA" id="ARBA00023015"/>
    </source>
</evidence>
<feature type="transmembrane region" description="Helical" evidence="12">
    <location>
        <begin position="297"/>
        <end position="319"/>
    </location>
</feature>
<evidence type="ECO:0000256" key="8">
    <source>
        <dbReference type="ARBA" id="ARBA00023125"/>
    </source>
</evidence>
<dbReference type="Pfam" id="PF00096">
    <property type="entry name" value="zf-C2H2"/>
    <property type="match status" value="8"/>
</dbReference>
<keyword evidence="15" id="KW-1185">Reference proteome</keyword>
<dbReference type="InterPro" id="IPR036236">
    <property type="entry name" value="Znf_C2H2_sf"/>
</dbReference>
<evidence type="ECO:0000256" key="12">
    <source>
        <dbReference type="SAM" id="Phobius"/>
    </source>
</evidence>
<dbReference type="FunFam" id="3.30.160.60:FF:000765">
    <property type="entry name" value="Zinc finger 45-like"/>
    <property type="match status" value="1"/>
</dbReference>
<name>A0A6L2PT90_COPFO</name>
<dbReference type="GO" id="GO:0005634">
    <property type="term" value="C:nucleus"/>
    <property type="evidence" value="ECO:0007669"/>
    <property type="project" value="UniProtKB-SubCell"/>
</dbReference>
<sequence>QHNLRSLEESNTEGTGSGECDNGTVCPADTRCAVTDSTANSCRRSFPHSCVLAAHKPTDTAVCRKGDSQSDDPKQHITQTEQTSFKCDVCGKSFAQSGDLNQHTLIHTPLKCGLCGKTFSQSRHLSQHIFTHTGEERFECEICGKSFSQNRHLSRHMFSHTGKRPFKCEECGKSFARSEYLKKHFLTHTGEKLFKCEVCGKSFSQSGHLGSHIFTHTGEKRFKCDVCEKSFSHSGHLTRHILTHTGVKRFKCGECGKSFSQSENLKKHVLIHTGEKHFKCDVCGKSFSQGEYLKKHILIHTVLCLWLRVMSCCVMLGIYSASQTYFATWSRTCLTSSELPEAQITNFANIMKYFLNAHCQYEQKTPECAQVFVTESICALWNIAFYICILLLSVAAFMHLFNCYINGECKPEAQLRYCVSPNIRMIQEQNAHTEALEMLCAVFIQL</sequence>
<dbReference type="PROSITE" id="PS00028">
    <property type="entry name" value="ZINC_FINGER_C2H2_1"/>
    <property type="match status" value="8"/>
</dbReference>
<dbReference type="Gene3D" id="3.30.160.60">
    <property type="entry name" value="Classic Zinc Finger"/>
    <property type="match status" value="8"/>
</dbReference>
<keyword evidence="12" id="KW-0812">Transmembrane</keyword>
<evidence type="ECO:0000256" key="2">
    <source>
        <dbReference type="ARBA" id="ARBA00006991"/>
    </source>
</evidence>
<evidence type="ECO:0000256" key="11">
    <source>
        <dbReference type="PROSITE-ProRule" id="PRU00042"/>
    </source>
</evidence>
<dbReference type="FunFam" id="3.30.160.60:FF:000045">
    <property type="entry name" value="ZFP69 zinc finger protein B"/>
    <property type="match status" value="1"/>
</dbReference>
<feature type="domain" description="C2H2-type" evidence="13">
    <location>
        <begin position="222"/>
        <end position="249"/>
    </location>
</feature>
<keyword evidence="12" id="KW-0472">Membrane</keyword>
<protein>
    <recommendedName>
        <fullName evidence="13">C2H2-type domain-containing protein</fullName>
    </recommendedName>
</protein>
<keyword evidence="12" id="KW-1133">Transmembrane helix</keyword>
<dbReference type="Proteomes" id="UP000502823">
    <property type="component" value="Unassembled WGS sequence"/>
</dbReference>
<dbReference type="GO" id="GO:0001228">
    <property type="term" value="F:DNA-binding transcription activator activity, RNA polymerase II-specific"/>
    <property type="evidence" value="ECO:0007669"/>
    <property type="project" value="TreeGrafter"/>
</dbReference>
<gene>
    <name evidence="14" type="ORF">Cfor_12076</name>
</gene>
<dbReference type="PROSITE" id="PS50157">
    <property type="entry name" value="ZINC_FINGER_C2H2_2"/>
    <property type="match status" value="8"/>
</dbReference>
<dbReference type="FunFam" id="3.30.160.60:FF:000100">
    <property type="entry name" value="Zinc finger 45-like"/>
    <property type="match status" value="1"/>
</dbReference>
<evidence type="ECO:0000256" key="6">
    <source>
        <dbReference type="ARBA" id="ARBA00022833"/>
    </source>
</evidence>
<reference evidence="15" key="1">
    <citation type="submission" date="2020-01" db="EMBL/GenBank/DDBJ databases">
        <title>Draft genome sequence of the Termite Coptotermes fromosanus.</title>
        <authorList>
            <person name="Itakura S."/>
            <person name="Yosikawa Y."/>
            <person name="Umezawa K."/>
        </authorList>
    </citation>
    <scope>NUCLEOTIDE SEQUENCE [LARGE SCALE GENOMIC DNA]</scope>
</reference>
<evidence type="ECO:0000313" key="14">
    <source>
        <dbReference type="EMBL" id="GFG34850.1"/>
    </source>
</evidence>
<evidence type="ECO:0000256" key="10">
    <source>
        <dbReference type="ARBA" id="ARBA00023242"/>
    </source>
</evidence>
<evidence type="ECO:0000313" key="15">
    <source>
        <dbReference type="Proteomes" id="UP000502823"/>
    </source>
</evidence>
<dbReference type="GO" id="GO:0048598">
    <property type="term" value="P:embryonic morphogenesis"/>
    <property type="evidence" value="ECO:0007669"/>
    <property type="project" value="UniProtKB-ARBA"/>
</dbReference>
<keyword evidence="7" id="KW-0805">Transcription regulation</keyword>
<feature type="domain" description="C2H2-type" evidence="13">
    <location>
        <begin position="166"/>
        <end position="193"/>
    </location>
</feature>
<dbReference type="OrthoDB" id="6077919at2759"/>
<dbReference type="InterPro" id="IPR013087">
    <property type="entry name" value="Znf_C2H2_type"/>
</dbReference>